<evidence type="ECO:0000313" key="1">
    <source>
        <dbReference type="EnsemblPlants" id="OB10G16500.1"/>
    </source>
</evidence>
<sequence length="52" mass="6098">MASDRSRCSFHSLTVSNDSDSFPNYVSQILCFSKFVNNITKKILFYLQKFRI</sequence>
<keyword evidence="2" id="KW-1185">Reference proteome</keyword>
<evidence type="ECO:0000313" key="2">
    <source>
        <dbReference type="Proteomes" id="UP000006038"/>
    </source>
</evidence>
<name>J3N2A2_ORYBR</name>
<reference evidence="1" key="2">
    <citation type="submission" date="2013-04" db="UniProtKB">
        <authorList>
            <consortium name="EnsemblPlants"/>
        </authorList>
    </citation>
    <scope>IDENTIFICATION</scope>
</reference>
<organism evidence="1">
    <name type="scientific">Oryza brachyantha</name>
    <name type="common">malo sina</name>
    <dbReference type="NCBI Taxonomy" id="4533"/>
    <lineage>
        <taxon>Eukaryota</taxon>
        <taxon>Viridiplantae</taxon>
        <taxon>Streptophyta</taxon>
        <taxon>Embryophyta</taxon>
        <taxon>Tracheophyta</taxon>
        <taxon>Spermatophyta</taxon>
        <taxon>Magnoliopsida</taxon>
        <taxon>Liliopsida</taxon>
        <taxon>Poales</taxon>
        <taxon>Poaceae</taxon>
        <taxon>BOP clade</taxon>
        <taxon>Oryzoideae</taxon>
        <taxon>Oryzeae</taxon>
        <taxon>Oryzinae</taxon>
        <taxon>Oryza</taxon>
    </lineage>
</organism>
<accession>J3N2A2</accession>
<proteinExistence type="predicted"/>
<dbReference type="AlphaFoldDB" id="J3N2A2"/>
<dbReference type="HOGENOM" id="CLU_3093622_0_0_1"/>
<protein>
    <submittedName>
        <fullName evidence="1">Uncharacterized protein</fullName>
    </submittedName>
</protein>
<dbReference type="Gramene" id="OB10G16500.1">
    <property type="protein sequence ID" value="OB10G16500.1"/>
    <property type="gene ID" value="OB10G16500"/>
</dbReference>
<reference evidence="1" key="1">
    <citation type="journal article" date="2013" name="Nat. Commun.">
        <title>Whole-genome sequencing of Oryza brachyantha reveals mechanisms underlying Oryza genome evolution.</title>
        <authorList>
            <person name="Chen J."/>
            <person name="Huang Q."/>
            <person name="Gao D."/>
            <person name="Wang J."/>
            <person name="Lang Y."/>
            <person name="Liu T."/>
            <person name="Li B."/>
            <person name="Bai Z."/>
            <person name="Luis Goicoechea J."/>
            <person name="Liang C."/>
            <person name="Chen C."/>
            <person name="Zhang W."/>
            <person name="Sun S."/>
            <person name="Liao Y."/>
            <person name="Zhang X."/>
            <person name="Yang L."/>
            <person name="Song C."/>
            <person name="Wang M."/>
            <person name="Shi J."/>
            <person name="Liu G."/>
            <person name="Liu J."/>
            <person name="Zhou H."/>
            <person name="Zhou W."/>
            <person name="Yu Q."/>
            <person name="An N."/>
            <person name="Chen Y."/>
            <person name="Cai Q."/>
            <person name="Wang B."/>
            <person name="Liu B."/>
            <person name="Min J."/>
            <person name="Huang Y."/>
            <person name="Wu H."/>
            <person name="Li Z."/>
            <person name="Zhang Y."/>
            <person name="Yin Y."/>
            <person name="Song W."/>
            <person name="Jiang J."/>
            <person name="Jackson S.A."/>
            <person name="Wing R.A."/>
            <person name="Wang J."/>
            <person name="Chen M."/>
        </authorList>
    </citation>
    <scope>NUCLEOTIDE SEQUENCE [LARGE SCALE GENOMIC DNA]</scope>
    <source>
        <strain evidence="1">cv. IRGC 101232</strain>
    </source>
</reference>
<dbReference type="EnsemblPlants" id="OB10G16500.1">
    <property type="protein sequence ID" value="OB10G16500.1"/>
    <property type="gene ID" value="OB10G16500"/>
</dbReference>
<dbReference type="Proteomes" id="UP000006038">
    <property type="component" value="Chromosome 10"/>
</dbReference>